<proteinExistence type="predicted"/>
<dbReference type="GeneID" id="8849436"/>
<gene>
    <name evidence="2" type="ORF">NAEGRDRAFT_64831</name>
</gene>
<evidence type="ECO:0000259" key="1">
    <source>
        <dbReference type="Pfam" id="PF05368"/>
    </source>
</evidence>
<dbReference type="OrthoDB" id="10254221at2759"/>
<dbReference type="SUPFAM" id="SSF51735">
    <property type="entry name" value="NAD(P)-binding Rossmann-fold domains"/>
    <property type="match status" value="1"/>
</dbReference>
<dbReference type="EMBL" id="GG738855">
    <property type="protein sequence ID" value="EFC47393.1"/>
    <property type="molecule type" value="Genomic_DNA"/>
</dbReference>
<evidence type="ECO:0000313" key="3">
    <source>
        <dbReference type="Proteomes" id="UP000006671"/>
    </source>
</evidence>
<feature type="domain" description="NmrA-like" evidence="1">
    <location>
        <begin position="3"/>
        <end position="275"/>
    </location>
</feature>
<dbReference type="PANTHER" id="PTHR43162:SF1">
    <property type="entry name" value="PRESTALK A DIFFERENTIATION PROTEIN A"/>
    <property type="match status" value="1"/>
</dbReference>
<protein>
    <submittedName>
        <fullName evidence="2">Predicted protein</fullName>
    </submittedName>
</protein>
<dbReference type="eggNOG" id="ENOG502S8P8">
    <property type="taxonomic scope" value="Eukaryota"/>
</dbReference>
<dbReference type="OMA" id="LMCERFL"/>
<dbReference type="STRING" id="5762.D2V7K1"/>
<name>D2V7K1_NAEGR</name>
<dbReference type="InterPro" id="IPR051604">
    <property type="entry name" value="Ergot_Alk_Oxidoreductase"/>
</dbReference>
<dbReference type="Gene3D" id="3.90.25.10">
    <property type="entry name" value="UDP-galactose 4-epimerase, domain 1"/>
    <property type="match status" value="1"/>
</dbReference>
<reference evidence="2 3" key="1">
    <citation type="journal article" date="2010" name="Cell">
        <title>The genome of Naegleria gruberi illuminates early eukaryotic versatility.</title>
        <authorList>
            <person name="Fritz-Laylin L.K."/>
            <person name="Prochnik S.E."/>
            <person name="Ginger M.L."/>
            <person name="Dacks J.B."/>
            <person name="Carpenter M.L."/>
            <person name="Field M.C."/>
            <person name="Kuo A."/>
            <person name="Paredez A."/>
            <person name="Chapman J."/>
            <person name="Pham J."/>
            <person name="Shu S."/>
            <person name="Neupane R."/>
            <person name="Cipriano M."/>
            <person name="Mancuso J."/>
            <person name="Tu H."/>
            <person name="Salamov A."/>
            <person name="Lindquist E."/>
            <person name="Shapiro H."/>
            <person name="Lucas S."/>
            <person name="Grigoriev I.V."/>
            <person name="Cande W.Z."/>
            <person name="Fulton C."/>
            <person name="Rokhsar D.S."/>
            <person name="Dawson S.C."/>
        </authorList>
    </citation>
    <scope>NUCLEOTIDE SEQUENCE [LARGE SCALE GENOMIC DNA]</scope>
    <source>
        <strain evidence="2 3">NEG-M</strain>
    </source>
</reference>
<dbReference type="InParanoid" id="D2V7K1"/>
<dbReference type="InterPro" id="IPR036291">
    <property type="entry name" value="NAD(P)-bd_dom_sf"/>
</dbReference>
<dbReference type="KEGG" id="ngr:NAEGRDRAFT_64831"/>
<dbReference type="AlphaFoldDB" id="D2V7K1"/>
<keyword evidence="3" id="KW-1185">Reference proteome</keyword>
<dbReference type="RefSeq" id="XP_002680137.1">
    <property type="nucleotide sequence ID" value="XM_002680091.1"/>
</dbReference>
<dbReference type="Proteomes" id="UP000006671">
    <property type="component" value="Unassembled WGS sequence"/>
</dbReference>
<dbReference type="PANTHER" id="PTHR43162">
    <property type="match status" value="1"/>
</dbReference>
<dbReference type="Pfam" id="PF05368">
    <property type="entry name" value="NmrA"/>
    <property type="match status" value="1"/>
</dbReference>
<dbReference type="InterPro" id="IPR008030">
    <property type="entry name" value="NmrA-like"/>
</dbReference>
<organism evidence="3">
    <name type="scientific">Naegleria gruberi</name>
    <name type="common">Amoeba</name>
    <dbReference type="NCBI Taxonomy" id="5762"/>
    <lineage>
        <taxon>Eukaryota</taxon>
        <taxon>Discoba</taxon>
        <taxon>Heterolobosea</taxon>
        <taxon>Tetramitia</taxon>
        <taxon>Eutetramitia</taxon>
        <taxon>Vahlkampfiidae</taxon>
        <taxon>Naegleria</taxon>
    </lineage>
</organism>
<evidence type="ECO:0000313" key="2">
    <source>
        <dbReference type="EMBL" id="EFC47393.1"/>
    </source>
</evidence>
<accession>D2V7K1</accession>
<dbReference type="VEuPathDB" id="AmoebaDB:NAEGRDRAFT_64831"/>
<sequence length="309" mass="35025">MSILIVGSTGTVGKEVLRALNEKASPSSKISVKLLTRNKDKASEVLKLYENLEGKIVEGDLNDLETVNIDELYENVERMFLLTISSPFQARSEHGFVNLAVKYCKHLQQIVRVSALGNSPERDINCLMRWHNDSERAVQRLVEHSKVKLTILRPNLFLQNFLTQDLQTIKSQGCFYRVKHDLGDGYHISHVDVRDIGDLSAVVLTENPEKHAGQSYNITGPDTFTYDQLAQVLTQAIGKEVKHVPISEDQFAENFKQVPSFVIWMLVKLYQMYKIEGITANICGDFKIVTGKNPRSALQFFVDHADQFK</sequence>
<dbReference type="Gene3D" id="3.40.50.720">
    <property type="entry name" value="NAD(P)-binding Rossmann-like Domain"/>
    <property type="match status" value="1"/>
</dbReference>